<feature type="compositionally biased region" description="Basic and acidic residues" evidence="1">
    <location>
        <begin position="10"/>
        <end position="27"/>
    </location>
</feature>
<sequence>MSFGKNPHVAKAEAAEQKAEAARDGDARKRAYLEAAHLWERAAEREKPGKKRDEYLANAERDRGLAEGAEQERDEADVETAKVIPFRPRSSD</sequence>
<dbReference type="RefSeq" id="WP_053232616.1">
    <property type="nucleotide sequence ID" value="NZ_CP011125.1"/>
</dbReference>
<evidence type="ECO:0000313" key="2">
    <source>
        <dbReference type="EMBL" id="AKF05367.1"/>
    </source>
</evidence>
<feature type="compositionally biased region" description="Basic and acidic residues" evidence="1">
    <location>
        <begin position="39"/>
        <end position="65"/>
    </location>
</feature>
<dbReference type="AlphaFoldDB" id="A0A0F6W1Y9"/>
<feature type="region of interest" description="Disordered" evidence="1">
    <location>
        <begin position="39"/>
        <end position="92"/>
    </location>
</feature>
<dbReference type="EMBL" id="CP011125">
    <property type="protein sequence ID" value="AKF05367.1"/>
    <property type="molecule type" value="Genomic_DNA"/>
</dbReference>
<organism evidence="2 3">
    <name type="scientific">Sandaracinus amylolyticus</name>
    <dbReference type="NCBI Taxonomy" id="927083"/>
    <lineage>
        <taxon>Bacteria</taxon>
        <taxon>Pseudomonadati</taxon>
        <taxon>Myxococcota</taxon>
        <taxon>Polyangia</taxon>
        <taxon>Polyangiales</taxon>
        <taxon>Sandaracinaceae</taxon>
        <taxon>Sandaracinus</taxon>
    </lineage>
</organism>
<accession>A0A0F6W1Y9</accession>
<evidence type="ECO:0000313" key="3">
    <source>
        <dbReference type="Proteomes" id="UP000034883"/>
    </source>
</evidence>
<gene>
    <name evidence="2" type="ORF">DB32_002516</name>
</gene>
<name>A0A0F6W1Y9_9BACT</name>
<proteinExistence type="predicted"/>
<dbReference type="KEGG" id="samy:DB32_002516"/>
<keyword evidence="3" id="KW-1185">Reference proteome</keyword>
<dbReference type="Proteomes" id="UP000034883">
    <property type="component" value="Chromosome"/>
</dbReference>
<protein>
    <submittedName>
        <fullName evidence="2">Uncharacterized protein</fullName>
    </submittedName>
</protein>
<reference evidence="2 3" key="1">
    <citation type="submission" date="2015-03" db="EMBL/GenBank/DDBJ databases">
        <title>Genome assembly of Sandaracinus amylolyticus DSM 53668.</title>
        <authorList>
            <person name="Sharma G."/>
            <person name="Subramanian S."/>
        </authorList>
    </citation>
    <scope>NUCLEOTIDE SEQUENCE [LARGE SCALE GENOMIC DNA]</scope>
    <source>
        <strain evidence="2 3">DSM 53668</strain>
    </source>
</reference>
<feature type="region of interest" description="Disordered" evidence="1">
    <location>
        <begin position="1"/>
        <end position="27"/>
    </location>
</feature>
<evidence type="ECO:0000256" key="1">
    <source>
        <dbReference type="SAM" id="MobiDB-lite"/>
    </source>
</evidence>
<dbReference type="STRING" id="927083.DB32_002516"/>